<dbReference type="PANTHER" id="PTHR39963:SF1">
    <property type="entry name" value="MNMC-LIKE METHYLTRANSFERASE DOMAIN-CONTAINING PROTEIN"/>
    <property type="match status" value="1"/>
</dbReference>
<accession>A0A0C1YIV4</accession>
<evidence type="ECO:0000256" key="1">
    <source>
        <dbReference type="SAM" id="MobiDB-lite"/>
    </source>
</evidence>
<dbReference type="EMBL" id="JTHE02000003">
    <property type="protein sequence ID" value="NEV69115.1"/>
    <property type="molecule type" value="Genomic_DNA"/>
</dbReference>
<dbReference type="InterPro" id="IPR029063">
    <property type="entry name" value="SAM-dependent_MTases_sf"/>
</dbReference>
<reference evidence="3" key="3">
    <citation type="submission" date="2020-02" db="EMBL/GenBank/DDBJ databases">
        <authorList>
            <person name="Sarangi A.N."/>
            <person name="Ghosh S."/>
            <person name="Mukherjee M."/>
            <person name="Tripathy S."/>
        </authorList>
    </citation>
    <scope>NUCLEOTIDE SEQUENCE</scope>
    <source>
        <strain evidence="3">BDU141951</strain>
    </source>
</reference>
<comment type="caution">
    <text evidence="3">The sequence shown here is derived from an EMBL/GenBank/DDBJ whole genome shotgun (WGS) entry which is preliminary data.</text>
</comment>
<evidence type="ECO:0000259" key="2">
    <source>
        <dbReference type="Pfam" id="PF05430"/>
    </source>
</evidence>
<gene>
    <name evidence="3" type="ORF">QQ91_018600</name>
</gene>
<sequence>MATNPFTIEPTADGSATFYSDTFGEWFHSRSGAYDEARHTYVQATRLVERAQNQGQITILDVCYGLGYNTAAALEAIWAVQPDLPIRLVGLELDMTVPQAAIAQGLLKDWPEAVQAALGAIARPHPKSLSQNWGRDFLELPHLNAELLIGDARQQIQTLVAQNFQADVVFLDPFSPPRCPQLWTVEFLGLVAQCLHPQGILATYSCAAAVRAALQLAGLHIGSLAAPGRRWPSTLASYGEGNLPPLSQQELEHLQTRAAVPYRDPTLKDDAATIQQRRSQEQAQSTLQSTGEWRRRWLSS</sequence>
<feature type="compositionally biased region" description="Polar residues" evidence="1">
    <location>
        <begin position="273"/>
        <end position="291"/>
    </location>
</feature>
<dbReference type="InterPro" id="IPR008471">
    <property type="entry name" value="MnmC-like_methylTransf"/>
</dbReference>
<feature type="domain" description="MnmC-like methyltransferase" evidence="2">
    <location>
        <begin position="142"/>
        <end position="237"/>
    </location>
</feature>
<dbReference type="GO" id="GO:0016645">
    <property type="term" value="F:oxidoreductase activity, acting on the CH-NH group of donors"/>
    <property type="evidence" value="ECO:0007669"/>
    <property type="project" value="InterPro"/>
</dbReference>
<protein>
    <recommendedName>
        <fullName evidence="2">MnmC-like methyltransferase domain-containing protein</fullName>
    </recommendedName>
</protein>
<dbReference type="PANTHER" id="PTHR39963">
    <property type="entry name" value="SLL0983 PROTEIN"/>
    <property type="match status" value="1"/>
</dbReference>
<dbReference type="AlphaFoldDB" id="A0A0C1YIV4"/>
<dbReference type="Gene3D" id="3.40.50.150">
    <property type="entry name" value="Vaccinia Virus protein VP39"/>
    <property type="match status" value="1"/>
</dbReference>
<dbReference type="Pfam" id="PF05430">
    <property type="entry name" value="Methyltransf_30"/>
    <property type="match status" value="1"/>
</dbReference>
<evidence type="ECO:0000313" key="3">
    <source>
        <dbReference type="EMBL" id="NEV69115.1"/>
    </source>
</evidence>
<feature type="region of interest" description="Disordered" evidence="1">
    <location>
        <begin position="273"/>
        <end position="300"/>
    </location>
</feature>
<dbReference type="SUPFAM" id="SSF53335">
    <property type="entry name" value="S-adenosyl-L-methionine-dependent methyltransferases"/>
    <property type="match status" value="1"/>
</dbReference>
<organism evidence="3">
    <name type="scientific">Lyngbya confervoides BDU141951</name>
    <dbReference type="NCBI Taxonomy" id="1574623"/>
    <lineage>
        <taxon>Bacteria</taxon>
        <taxon>Bacillati</taxon>
        <taxon>Cyanobacteriota</taxon>
        <taxon>Cyanophyceae</taxon>
        <taxon>Oscillatoriophycideae</taxon>
        <taxon>Oscillatoriales</taxon>
        <taxon>Microcoleaceae</taxon>
        <taxon>Lyngbya</taxon>
    </lineage>
</organism>
<proteinExistence type="predicted"/>
<reference evidence="3" key="2">
    <citation type="journal article" date="2015" name="Genome Announc.">
        <title>Draft Genome Sequence of Filamentous Marine Cyanobacterium Lyngbya confervoides Strain BDU141951.</title>
        <authorList>
            <person name="Chandrababunaidu M.M."/>
            <person name="Sen D."/>
            <person name="Tripathy S."/>
        </authorList>
    </citation>
    <scope>NUCLEOTIDE SEQUENCE</scope>
    <source>
        <strain evidence="3">BDU141951</strain>
    </source>
</reference>
<name>A0A0C1YIV4_9CYAN</name>
<reference evidence="3" key="1">
    <citation type="submission" date="2014-11" db="EMBL/GenBank/DDBJ databases">
        <authorList>
            <person name="Malar M.C."/>
            <person name="Sen D."/>
            <person name="Tripathy S."/>
        </authorList>
    </citation>
    <scope>NUCLEOTIDE SEQUENCE</scope>
    <source>
        <strain evidence="3">BDU141951</strain>
    </source>
</reference>